<dbReference type="InterPro" id="IPR002729">
    <property type="entry name" value="CRISPR-assoc_Cas1"/>
</dbReference>
<reference evidence="12" key="1">
    <citation type="journal article" date="2019" name="Int. J. Syst. Evol. Microbiol.">
        <title>The Global Catalogue of Microorganisms (GCM) 10K type strain sequencing project: providing services to taxonomists for standard genome sequencing and annotation.</title>
        <authorList>
            <consortium name="The Broad Institute Genomics Platform"/>
            <consortium name="The Broad Institute Genome Sequencing Center for Infectious Disease"/>
            <person name="Wu L."/>
            <person name="Ma J."/>
        </authorList>
    </citation>
    <scope>NUCLEOTIDE SEQUENCE [LARGE SCALE GENOMIC DNA]</scope>
    <source>
        <strain evidence="12">JCM 11136</strain>
    </source>
</reference>
<dbReference type="PANTHER" id="PTHR34353">
    <property type="entry name" value="CRISPR-ASSOCIATED ENDONUCLEASE CAS1 1"/>
    <property type="match status" value="1"/>
</dbReference>
<comment type="function">
    <text evidence="10">CRISPR (clustered regularly interspaced short palindromic repeat), is an adaptive immune system that provides protection against mobile genetic elements (viruses, transposable elements and conjugative plasmids). CRISPR clusters contain spacers, sequences complementary to antecedent mobile elements, and target invading nucleic acids. CRISPR clusters are transcribed and processed into CRISPR RNA (crRNA). Acts as a dsDNA endonuclease. Involved in the integration of spacer DNA into the CRISPR cassette.</text>
</comment>
<keyword evidence="5 10" id="KW-0460">Magnesium</keyword>
<evidence type="ECO:0000256" key="1">
    <source>
        <dbReference type="ARBA" id="ARBA00022722"/>
    </source>
</evidence>
<dbReference type="PANTHER" id="PTHR34353:SF2">
    <property type="entry name" value="CRISPR-ASSOCIATED ENDONUCLEASE CAS1 1"/>
    <property type="match status" value="1"/>
</dbReference>
<dbReference type="RefSeq" id="WP_343948873.1">
    <property type="nucleotide sequence ID" value="NZ_BAAAHQ010000004.1"/>
</dbReference>
<evidence type="ECO:0000256" key="4">
    <source>
        <dbReference type="ARBA" id="ARBA00022801"/>
    </source>
</evidence>
<evidence type="ECO:0000313" key="12">
    <source>
        <dbReference type="Proteomes" id="UP001501578"/>
    </source>
</evidence>
<feature type="binding site" evidence="10">
    <location>
        <position position="231"/>
    </location>
    <ligand>
        <name>Mn(2+)</name>
        <dbReference type="ChEBI" id="CHEBI:29035"/>
    </ligand>
</feature>
<dbReference type="EMBL" id="BAAAHQ010000004">
    <property type="protein sequence ID" value="GAA0917711.1"/>
    <property type="molecule type" value="Genomic_DNA"/>
</dbReference>
<evidence type="ECO:0000313" key="11">
    <source>
        <dbReference type="EMBL" id="GAA0917711.1"/>
    </source>
</evidence>
<keyword evidence="7 10" id="KW-0238">DNA-binding</keyword>
<evidence type="ECO:0000256" key="7">
    <source>
        <dbReference type="ARBA" id="ARBA00023125"/>
    </source>
</evidence>
<name>A0ABP3ZCN9_9ACTN</name>
<comment type="similarity">
    <text evidence="10">Belongs to the CRISPR-associated endonuclease Cas1 family.</text>
</comment>
<feature type="binding site" evidence="10">
    <location>
        <position position="246"/>
    </location>
    <ligand>
        <name>Mn(2+)</name>
        <dbReference type="ChEBI" id="CHEBI:29035"/>
    </ligand>
</feature>
<keyword evidence="3 10" id="KW-0255">Endonuclease</keyword>
<dbReference type="InterPro" id="IPR050646">
    <property type="entry name" value="Cas1"/>
</dbReference>
<keyword evidence="1 10" id="KW-0540">Nuclease</keyword>
<comment type="caution">
    <text evidence="11">The sequence shown here is derived from an EMBL/GenBank/DDBJ whole genome shotgun (WGS) entry which is preliminary data.</text>
</comment>
<dbReference type="InterPro" id="IPR019856">
    <property type="entry name" value="CRISPR-assoc_Cas1_DVULG"/>
</dbReference>
<organism evidence="11 12">
    <name type="scientific">Nonomuraea longicatena</name>
    <dbReference type="NCBI Taxonomy" id="83682"/>
    <lineage>
        <taxon>Bacteria</taxon>
        <taxon>Bacillati</taxon>
        <taxon>Actinomycetota</taxon>
        <taxon>Actinomycetes</taxon>
        <taxon>Streptosporangiales</taxon>
        <taxon>Streptosporangiaceae</taxon>
        <taxon>Nonomuraea</taxon>
    </lineage>
</organism>
<gene>
    <name evidence="11" type="primary">cas1c</name>
    <name evidence="10" type="synonym">cas1</name>
    <name evidence="11" type="ORF">GCM10009560_14030</name>
</gene>
<keyword evidence="4 10" id="KW-0378">Hydrolase</keyword>
<evidence type="ECO:0000256" key="10">
    <source>
        <dbReference type="HAMAP-Rule" id="MF_01470"/>
    </source>
</evidence>
<comment type="cofactor">
    <cofactor evidence="10">
        <name>Mg(2+)</name>
        <dbReference type="ChEBI" id="CHEBI:18420"/>
    </cofactor>
    <cofactor evidence="10">
        <name>Mn(2+)</name>
        <dbReference type="ChEBI" id="CHEBI:29035"/>
    </cofactor>
</comment>
<protein>
    <recommendedName>
        <fullName evidence="10">CRISPR-associated endonuclease Cas1</fullName>
        <ecNumber evidence="10">3.1.-.-</ecNumber>
    </recommendedName>
</protein>
<evidence type="ECO:0000256" key="5">
    <source>
        <dbReference type="ARBA" id="ARBA00022842"/>
    </source>
</evidence>
<accession>A0ABP3ZCN9</accession>
<dbReference type="Pfam" id="PF01867">
    <property type="entry name" value="Cas_Cas1"/>
    <property type="match status" value="1"/>
</dbReference>
<evidence type="ECO:0000256" key="6">
    <source>
        <dbReference type="ARBA" id="ARBA00023118"/>
    </source>
</evidence>
<dbReference type="NCBIfam" id="TIGR03640">
    <property type="entry name" value="cas1_DVULG"/>
    <property type="match status" value="1"/>
</dbReference>
<dbReference type="EC" id="3.1.-.-" evidence="10"/>
<dbReference type="Gene3D" id="1.20.120.920">
    <property type="entry name" value="CRISPR-associated endonuclease Cas1, C-terminal domain"/>
    <property type="match status" value="1"/>
</dbReference>
<evidence type="ECO:0000256" key="2">
    <source>
        <dbReference type="ARBA" id="ARBA00022723"/>
    </source>
</evidence>
<feature type="binding site" evidence="10">
    <location>
        <position position="166"/>
    </location>
    <ligand>
        <name>Mn(2+)</name>
        <dbReference type="ChEBI" id="CHEBI:29035"/>
    </ligand>
</feature>
<keyword evidence="6 10" id="KW-0051">Antiviral defense</keyword>
<dbReference type="HAMAP" id="MF_01470">
    <property type="entry name" value="Cas1"/>
    <property type="match status" value="1"/>
</dbReference>
<dbReference type="Gene3D" id="3.100.10.20">
    <property type="entry name" value="CRISPR-associated endonuclease Cas1, N-terminal domain"/>
    <property type="match status" value="1"/>
</dbReference>
<keyword evidence="8 10" id="KW-0464">Manganese</keyword>
<dbReference type="NCBIfam" id="TIGR00287">
    <property type="entry name" value="cas1"/>
    <property type="match status" value="1"/>
</dbReference>
<sequence>MTELLNTLYVQTPGTSLHLEGDTVRIVQAGQPGRRILPLVRIDHVVVFGGVTVTDDLLLRCADDRRSVSWLTSNGRFRARLNGPTAGNPLLRRAQHRAHEAATHRLDIARCMVAGKIHNSRQVLLRAARDAAGTRQRRLRDAATRLSRSLEGAGLAPDLERLLGVEGNAARDYFAVVPSMCPAAPDPFERVRRPPTDPLNCLLSFLYGMLRVAVHGALEQVGLDPYIGFIHGVRPGKPALALDLMEEFRPLLADRLALTLLNRGEITDTDFEPLPGSALRLTDAGRRSVLTAWQQSRLRVWPHALLGREVPGAVLPLVQSRLLARHLRGDLEAYAPWTVN</sequence>
<dbReference type="GO" id="GO:0004519">
    <property type="term" value="F:endonuclease activity"/>
    <property type="evidence" value="ECO:0007669"/>
    <property type="project" value="UniProtKB-KW"/>
</dbReference>
<comment type="subunit">
    <text evidence="9 10">Homodimer, forms a heterotetramer with a Cas2 homodimer.</text>
</comment>
<dbReference type="Proteomes" id="UP001501578">
    <property type="component" value="Unassembled WGS sequence"/>
</dbReference>
<evidence type="ECO:0000256" key="8">
    <source>
        <dbReference type="ARBA" id="ARBA00023211"/>
    </source>
</evidence>
<keyword evidence="12" id="KW-1185">Reference proteome</keyword>
<dbReference type="InterPro" id="IPR042206">
    <property type="entry name" value="CRISPR-assoc_Cas1_C"/>
</dbReference>
<evidence type="ECO:0000256" key="9">
    <source>
        <dbReference type="ARBA" id="ARBA00038592"/>
    </source>
</evidence>
<proteinExistence type="inferred from homology"/>
<evidence type="ECO:0000256" key="3">
    <source>
        <dbReference type="ARBA" id="ARBA00022759"/>
    </source>
</evidence>
<keyword evidence="2 10" id="KW-0479">Metal-binding</keyword>
<dbReference type="InterPro" id="IPR042211">
    <property type="entry name" value="CRISPR-assoc_Cas1_N"/>
</dbReference>